<dbReference type="InterPro" id="IPR003423">
    <property type="entry name" value="OMP_efflux"/>
</dbReference>
<dbReference type="PANTHER" id="PTHR30203:SF33">
    <property type="entry name" value="BLR4455 PROTEIN"/>
    <property type="match status" value="1"/>
</dbReference>
<dbReference type="Proteomes" id="UP000247973">
    <property type="component" value="Unassembled WGS sequence"/>
</dbReference>
<reference evidence="3 4" key="1">
    <citation type="submission" date="2018-03" db="EMBL/GenBank/DDBJ databases">
        <title>Genomic Encyclopedia of Archaeal and Bacterial Type Strains, Phase II (KMG-II): from individual species to whole genera.</title>
        <authorList>
            <person name="Goeker M."/>
        </authorList>
    </citation>
    <scope>NUCLEOTIDE SEQUENCE [LARGE SCALE GENOMIC DNA]</scope>
    <source>
        <strain evidence="3 4">DSM 100214</strain>
    </source>
</reference>
<name>A0A2V3PQK9_9BACT</name>
<dbReference type="Pfam" id="PF02321">
    <property type="entry name" value="OEP"/>
    <property type="match status" value="2"/>
</dbReference>
<comment type="similarity">
    <text evidence="1 2">Belongs to the outer membrane factor (OMF) (TC 1.B.17) family.</text>
</comment>
<sequence>MNKKYIKGIILLGLTASIGFSSCQVVNKYKTPEVDSEELFRDENPTDTTSIADLSWREYFKDPILQALIEEGLEQNFDMQIAMTHIQQAEASLSMARAAYFPNVALVGQFNQSRTSINDAGVKDVLGYSSTQYGLGIAVTWEADLWGKLNRQARASFAQMLSTHAYRDLIQTSLISNIATSYYSLMALDEQLRVTKETVELLRQSSETMQALKDAGMLNGAAVEQSKGLMYGTAVSIPSLEIQIRTLENSLCLLLARKPGSVMRASIENQDVPEEISFGVPVQMLAKRPDVQQAELAFRSAFELTNAAQASFYPSLTLNSGSLIGFVENFKPENIIANILASLTQPIFAQKQLIGQLRIRKAQQEESLLSFQKAVLTAGKEVSDIMYTYEASLTKNAPRAKQVESLGTAVYFTQELLKAGESDYTEVLIAEQNLLQAQLGQVSDKLEQLQATVDLYRALGGGVK</sequence>
<dbReference type="PANTHER" id="PTHR30203">
    <property type="entry name" value="OUTER MEMBRANE CATION EFFLUX PROTEIN"/>
    <property type="match status" value="1"/>
</dbReference>
<keyword evidence="2" id="KW-0812">Transmembrane</keyword>
<dbReference type="GO" id="GO:0015562">
    <property type="term" value="F:efflux transmembrane transporter activity"/>
    <property type="evidence" value="ECO:0007669"/>
    <property type="project" value="InterPro"/>
</dbReference>
<keyword evidence="2 3" id="KW-0449">Lipoprotein</keyword>
<evidence type="ECO:0000256" key="1">
    <source>
        <dbReference type="ARBA" id="ARBA00007613"/>
    </source>
</evidence>
<dbReference type="RefSeq" id="WP_110310617.1">
    <property type="nucleotide sequence ID" value="NZ_QICL01000011.1"/>
</dbReference>
<evidence type="ECO:0000256" key="2">
    <source>
        <dbReference type="RuleBase" id="RU362097"/>
    </source>
</evidence>
<dbReference type="Gene3D" id="2.20.200.10">
    <property type="entry name" value="Outer membrane efflux proteins (OEP)"/>
    <property type="match status" value="1"/>
</dbReference>
<dbReference type="OrthoDB" id="9770517at2"/>
<dbReference type="EMBL" id="QICL01000011">
    <property type="protein sequence ID" value="PXV64051.1"/>
    <property type="molecule type" value="Genomic_DNA"/>
</dbReference>
<keyword evidence="2" id="KW-0472">Membrane</keyword>
<dbReference type="InterPro" id="IPR010131">
    <property type="entry name" value="MdtP/NodT-like"/>
</dbReference>
<dbReference type="Gene3D" id="1.20.1600.10">
    <property type="entry name" value="Outer membrane efflux proteins (OEP)"/>
    <property type="match status" value="1"/>
</dbReference>
<gene>
    <name evidence="3" type="ORF">CLV62_1118</name>
</gene>
<dbReference type="GO" id="GO:0005886">
    <property type="term" value="C:plasma membrane"/>
    <property type="evidence" value="ECO:0007669"/>
    <property type="project" value="UniProtKB-SubCell"/>
</dbReference>
<organism evidence="3 4">
    <name type="scientific">Dysgonomonas alginatilytica</name>
    <dbReference type="NCBI Taxonomy" id="1605892"/>
    <lineage>
        <taxon>Bacteria</taxon>
        <taxon>Pseudomonadati</taxon>
        <taxon>Bacteroidota</taxon>
        <taxon>Bacteroidia</taxon>
        <taxon>Bacteroidales</taxon>
        <taxon>Dysgonomonadaceae</taxon>
        <taxon>Dysgonomonas</taxon>
    </lineage>
</organism>
<dbReference type="SUPFAM" id="SSF56954">
    <property type="entry name" value="Outer membrane efflux proteins (OEP)"/>
    <property type="match status" value="1"/>
</dbReference>
<evidence type="ECO:0000313" key="4">
    <source>
        <dbReference type="Proteomes" id="UP000247973"/>
    </source>
</evidence>
<keyword evidence="2" id="KW-1134">Transmembrane beta strand</keyword>
<comment type="caution">
    <text evidence="3">The sequence shown here is derived from an EMBL/GenBank/DDBJ whole genome shotgun (WGS) entry which is preliminary data.</text>
</comment>
<accession>A0A2V3PQK9</accession>
<dbReference type="PROSITE" id="PS51257">
    <property type="entry name" value="PROKAR_LIPOPROTEIN"/>
    <property type="match status" value="1"/>
</dbReference>
<evidence type="ECO:0000313" key="3">
    <source>
        <dbReference type="EMBL" id="PXV64051.1"/>
    </source>
</evidence>
<dbReference type="AlphaFoldDB" id="A0A2V3PQK9"/>
<keyword evidence="2" id="KW-0564">Palmitate</keyword>
<proteinExistence type="inferred from homology"/>
<comment type="subcellular location">
    <subcellularLocation>
        <location evidence="2">Cell membrane</location>
        <topology evidence="2">Lipid-anchor</topology>
    </subcellularLocation>
</comment>
<protein>
    <submittedName>
        <fullName evidence="3">NodT family efflux transporter outer membrane factor (OMF) lipoprotein</fullName>
    </submittedName>
</protein>
<keyword evidence="4" id="KW-1185">Reference proteome</keyword>
<dbReference type="NCBIfam" id="TIGR01845">
    <property type="entry name" value="outer_NodT"/>
    <property type="match status" value="1"/>
</dbReference>